<dbReference type="EMBL" id="KN834841">
    <property type="protein sequence ID" value="KIK52564.1"/>
    <property type="molecule type" value="Genomic_DNA"/>
</dbReference>
<keyword evidence="5" id="KW-1185">Reference proteome</keyword>
<dbReference type="SUPFAM" id="SSF55347">
    <property type="entry name" value="Glyceraldehyde-3-phosphate dehydrogenase-like, C-terminal domain"/>
    <property type="match status" value="1"/>
</dbReference>
<evidence type="ECO:0000256" key="1">
    <source>
        <dbReference type="SAM" id="SignalP"/>
    </source>
</evidence>
<dbReference type="SUPFAM" id="SSF51735">
    <property type="entry name" value="NAD(P)-binding Rossmann-fold domains"/>
    <property type="match status" value="1"/>
</dbReference>
<dbReference type="AlphaFoldDB" id="A0A0D0BSI4"/>
<evidence type="ECO:0000259" key="3">
    <source>
        <dbReference type="Pfam" id="PF22685"/>
    </source>
</evidence>
<dbReference type="Proteomes" id="UP000053593">
    <property type="component" value="Unassembled WGS sequence"/>
</dbReference>
<feature type="chain" id="PRO_5002207488" description="Gfo/Idh/MocA-like oxidoreductase N-terminal domain-containing protein" evidence="1">
    <location>
        <begin position="20"/>
        <end position="362"/>
    </location>
</feature>
<dbReference type="GO" id="GO:0000166">
    <property type="term" value="F:nucleotide binding"/>
    <property type="evidence" value="ECO:0007669"/>
    <property type="project" value="InterPro"/>
</dbReference>
<dbReference type="PANTHER" id="PTHR43708:SF1">
    <property type="entry name" value="GALACTOSE_LACTOSE METABOLISM REGULATORY PROTEIN GAL80"/>
    <property type="match status" value="1"/>
</dbReference>
<feature type="domain" description="Gal80p-like C-terminal" evidence="3">
    <location>
        <begin position="139"/>
        <end position="289"/>
    </location>
</feature>
<dbReference type="Gene3D" id="3.30.360.10">
    <property type="entry name" value="Dihydrodipicolinate Reductase, domain 2"/>
    <property type="match status" value="1"/>
</dbReference>
<protein>
    <recommendedName>
        <fullName evidence="6">Gfo/Idh/MocA-like oxidoreductase N-terminal domain-containing protein</fullName>
    </recommendedName>
</protein>
<dbReference type="InterPro" id="IPR055080">
    <property type="entry name" value="Gal80p-like_C"/>
</dbReference>
<evidence type="ECO:0000313" key="4">
    <source>
        <dbReference type="EMBL" id="KIK52564.1"/>
    </source>
</evidence>
<dbReference type="Pfam" id="PF01408">
    <property type="entry name" value="GFO_IDH_MocA"/>
    <property type="match status" value="1"/>
</dbReference>
<sequence length="362" mass="38728">MSTFHVGFVGLSTTGWAMTALAPALVKNSKYRLIAVSTTSKDSAEASAARQAEATGQRVTPYFGSTAAIANDPQINLVAVAVKSPRHWEALTPVIDAGKNFFLEWPAGKNLMETKKFADAAHAKGLRSMVGLQGRHTAVIKTVKEILDAGKIGKILSTSIIALAPSELQYWGPQVAERNLFTAIPNQGSSMLEIAIGHHLDILTYLMGDFASVSATTATLFPKADIVPENGSGISKTIDNLLADHIVINGLLKSGAIASLSWRGGYASKGRHQLVWVIDGEKGAIRMSGSSAFIHIRDPELYLNEELVQVSNGGLQANIAEGWEEFTKGKEGRHATIDDAVRIRSLIDAIESSSELGKKIDL</sequence>
<dbReference type="InterPro" id="IPR036291">
    <property type="entry name" value="NAD(P)-bd_dom_sf"/>
</dbReference>
<feature type="signal peptide" evidence="1">
    <location>
        <begin position="1"/>
        <end position="19"/>
    </location>
</feature>
<dbReference type="InterPro" id="IPR051317">
    <property type="entry name" value="Gfo/Idh/MocA_oxidoreduct"/>
</dbReference>
<reference evidence="4 5" key="1">
    <citation type="submission" date="2014-04" db="EMBL/GenBank/DDBJ databases">
        <title>Evolutionary Origins and Diversification of the Mycorrhizal Mutualists.</title>
        <authorList>
            <consortium name="DOE Joint Genome Institute"/>
            <consortium name="Mycorrhizal Genomics Consortium"/>
            <person name="Kohler A."/>
            <person name="Kuo A."/>
            <person name="Nagy L.G."/>
            <person name="Floudas D."/>
            <person name="Copeland A."/>
            <person name="Barry K.W."/>
            <person name="Cichocki N."/>
            <person name="Veneault-Fourrey C."/>
            <person name="LaButti K."/>
            <person name="Lindquist E.A."/>
            <person name="Lipzen A."/>
            <person name="Lundell T."/>
            <person name="Morin E."/>
            <person name="Murat C."/>
            <person name="Riley R."/>
            <person name="Ohm R."/>
            <person name="Sun H."/>
            <person name="Tunlid A."/>
            <person name="Henrissat B."/>
            <person name="Grigoriev I.V."/>
            <person name="Hibbett D.S."/>
            <person name="Martin F."/>
        </authorList>
    </citation>
    <scope>NUCLEOTIDE SEQUENCE [LARGE SCALE GENOMIC DNA]</scope>
    <source>
        <strain evidence="4 5">FD-317 M1</strain>
    </source>
</reference>
<dbReference type="OrthoDB" id="64915at2759"/>
<dbReference type="HOGENOM" id="CLU_023194_25_2_1"/>
<dbReference type="InterPro" id="IPR000683">
    <property type="entry name" value="Gfo/Idh/MocA-like_OxRdtase_N"/>
</dbReference>
<evidence type="ECO:0000313" key="5">
    <source>
        <dbReference type="Proteomes" id="UP000053593"/>
    </source>
</evidence>
<organism evidence="4 5">
    <name type="scientific">Collybiopsis luxurians FD-317 M1</name>
    <dbReference type="NCBI Taxonomy" id="944289"/>
    <lineage>
        <taxon>Eukaryota</taxon>
        <taxon>Fungi</taxon>
        <taxon>Dikarya</taxon>
        <taxon>Basidiomycota</taxon>
        <taxon>Agaricomycotina</taxon>
        <taxon>Agaricomycetes</taxon>
        <taxon>Agaricomycetidae</taxon>
        <taxon>Agaricales</taxon>
        <taxon>Marasmiineae</taxon>
        <taxon>Omphalotaceae</taxon>
        <taxon>Collybiopsis</taxon>
        <taxon>Collybiopsis luxurians</taxon>
    </lineage>
</organism>
<gene>
    <name evidence="4" type="ORF">GYMLUDRAFT_49854</name>
</gene>
<name>A0A0D0BSI4_9AGAR</name>
<dbReference type="Pfam" id="PF22685">
    <property type="entry name" value="Gal80p_C-like"/>
    <property type="match status" value="1"/>
</dbReference>
<proteinExistence type="predicted"/>
<accession>A0A0D0BSI4</accession>
<evidence type="ECO:0008006" key="6">
    <source>
        <dbReference type="Google" id="ProtNLM"/>
    </source>
</evidence>
<dbReference type="PANTHER" id="PTHR43708">
    <property type="entry name" value="CONSERVED EXPRESSED OXIDOREDUCTASE (EUROFUNG)"/>
    <property type="match status" value="1"/>
</dbReference>
<keyword evidence="1" id="KW-0732">Signal</keyword>
<feature type="domain" description="Gfo/Idh/MocA-like oxidoreductase N-terminal" evidence="2">
    <location>
        <begin position="4"/>
        <end position="131"/>
    </location>
</feature>
<dbReference type="Gene3D" id="3.40.50.720">
    <property type="entry name" value="NAD(P)-binding Rossmann-like Domain"/>
    <property type="match status" value="1"/>
</dbReference>
<evidence type="ECO:0000259" key="2">
    <source>
        <dbReference type="Pfam" id="PF01408"/>
    </source>
</evidence>